<evidence type="ECO:0000313" key="2">
    <source>
        <dbReference type="Proteomes" id="UP001055879"/>
    </source>
</evidence>
<dbReference type="EMBL" id="CM042062">
    <property type="protein sequence ID" value="KAI3669741.1"/>
    <property type="molecule type" value="Genomic_DNA"/>
</dbReference>
<proteinExistence type="predicted"/>
<evidence type="ECO:0000313" key="1">
    <source>
        <dbReference type="EMBL" id="KAI3669741.1"/>
    </source>
</evidence>
<comment type="caution">
    <text evidence="1">The sequence shown here is derived from an EMBL/GenBank/DDBJ whole genome shotgun (WGS) entry which is preliminary data.</text>
</comment>
<keyword evidence="2" id="KW-1185">Reference proteome</keyword>
<reference evidence="2" key="1">
    <citation type="journal article" date="2022" name="Mol. Ecol. Resour.">
        <title>The genomes of chicory, endive, great burdock and yacon provide insights into Asteraceae palaeo-polyploidization history and plant inulin production.</title>
        <authorList>
            <person name="Fan W."/>
            <person name="Wang S."/>
            <person name="Wang H."/>
            <person name="Wang A."/>
            <person name="Jiang F."/>
            <person name="Liu H."/>
            <person name="Zhao H."/>
            <person name="Xu D."/>
            <person name="Zhang Y."/>
        </authorList>
    </citation>
    <scope>NUCLEOTIDE SEQUENCE [LARGE SCALE GENOMIC DNA]</scope>
    <source>
        <strain evidence="2">cv. Niubang</strain>
    </source>
</reference>
<organism evidence="1 2">
    <name type="scientific">Arctium lappa</name>
    <name type="common">Greater burdock</name>
    <name type="synonym">Lappa major</name>
    <dbReference type="NCBI Taxonomy" id="4217"/>
    <lineage>
        <taxon>Eukaryota</taxon>
        <taxon>Viridiplantae</taxon>
        <taxon>Streptophyta</taxon>
        <taxon>Embryophyta</taxon>
        <taxon>Tracheophyta</taxon>
        <taxon>Spermatophyta</taxon>
        <taxon>Magnoliopsida</taxon>
        <taxon>eudicotyledons</taxon>
        <taxon>Gunneridae</taxon>
        <taxon>Pentapetalae</taxon>
        <taxon>asterids</taxon>
        <taxon>campanulids</taxon>
        <taxon>Asterales</taxon>
        <taxon>Asteraceae</taxon>
        <taxon>Carduoideae</taxon>
        <taxon>Cardueae</taxon>
        <taxon>Arctiinae</taxon>
        <taxon>Arctium</taxon>
    </lineage>
</organism>
<protein>
    <submittedName>
        <fullName evidence="1">Uncharacterized protein</fullName>
    </submittedName>
</protein>
<accession>A0ACB8XP95</accession>
<sequence length="184" mass="20396">MARSYLLILQGNFCLTNLVDISWTFSQAAIVAFFSSLGELDLYSTLLYYLKAEFHFDKDQVVDLMIIIGIAGIISQACLLNLAYFWITMMVLMPLLAKVMNEEKFLQLGSSLTVNMERLKGALPVLSSFAIIVSPLIFSPLSALFLFDNALFVNLGFSLVRAASFVISSPPDSKLDNDSLSMEP</sequence>
<dbReference type="Proteomes" id="UP001055879">
    <property type="component" value="Linkage Group LG16"/>
</dbReference>
<reference evidence="1 2" key="2">
    <citation type="journal article" date="2022" name="Mol. Ecol. Resour.">
        <title>The genomes of chicory, endive, great burdock and yacon provide insights into Asteraceae paleo-polyploidization history and plant inulin production.</title>
        <authorList>
            <person name="Fan W."/>
            <person name="Wang S."/>
            <person name="Wang H."/>
            <person name="Wang A."/>
            <person name="Jiang F."/>
            <person name="Liu H."/>
            <person name="Zhao H."/>
            <person name="Xu D."/>
            <person name="Zhang Y."/>
        </authorList>
    </citation>
    <scope>NUCLEOTIDE SEQUENCE [LARGE SCALE GENOMIC DNA]</scope>
    <source>
        <strain evidence="2">cv. Niubang</strain>
    </source>
</reference>
<name>A0ACB8XP95_ARCLA</name>
<gene>
    <name evidence="1" type="ORF">L6452_41120</name>
</gene>